<proteinExistence type="predicted"/>
<dbReference type="InterPro" id="IPR000629">
    <property type="entry name" value="RNA-helicase_DEAD-box_CS"/>
</dbReference>
<dbReference type="InterPro" id="IPR014001">
    <property type="entry name" value="Helicase_ATP-bd"/>
</dbReference>
<evidence type="ECO:0000313" key="16">
    <source>
        <dbReference type="Proteomes" id="UP000323067"/>
    </source>
</evidence>
<feature type="transmembrane region" description="Helical" evidence="11">
    <location>
        <begin position="80"/>
        <end position="101"/>
    </location>
</feature>
<dbReference type="PROSITE" id="PS00039">
    <property type="entry name" value="DEAD_ATP_HELICASE"/>
    <property type="match status" value="1"/>
</dbReference>
<dbReference type="AlphaFoldDB" id="A0A2H4S8E2"/>
<evidence type="ECO:0000256" key="11">
    <source>
        <dbReference type="SAM" id="Phobius"/>
    </source>
</evidence>
<evidence type="ECO:0000259" key="14">
    <source>
        <dbReference type="PROSITE" id="PS51195"/>
    </source>
</evidence>
<evidence type="ECO:0000259" key="13">
    <source>
        <dbReference type="PROSITE" id="PS51194"/>
    </source>
</evidence>
<feature type="domain" description="DEAD-box RNA helicase Q" evidence="14">
    <location>
        <begin position="622"/>
        <end position="650"/>
    </location>
</feature>
<evidence type="ECO:0000256" key="7">
    <source>
        <dbReference type="ARBA" id="ARBA00023242"/>
    </source>
</evidence>
<feature type="short sequence motif" description="Q motif" evidence="9">
    <location>
        <begin position="622"/>
        <end position="650"/>
    </location>
</feature>
<feature type="region of interest" description="Disordered" evidence="10">
    <location>
        <begin position="1018"/>
        <end position="1043"/>
    </location>
</feature>
<feature type="domain" description="Helicase C-terminal" evidence="13">
    <location>
        <begin position="856"/>
        <end position="1003"/>
    </location>
</feature>
<dbReference type="GO" id="GO:0003724">
    <property type="term" value="F:RNA helicase activity"/>
    <property type="evidence" value="ECO:0007669"/>
    <property type="project" value="UniProtKB-EC"/>
</dbReference>
<dbReference type="SMART" id="SM00490">
    <property type="entry name" value="HELICc"/>
    <property type="match status" value="1"/>
</dbReference>
<dbReference type="OrthoDB" id="3244603at2759"/>
<dbReference type="InterPro" id="IPR054585">
    <property type="entry name" value="NDH2-like_C"/>
</dbReference>
<dbReference type="EC" id="3.6.4.13" evidence="2"/>
<dbReference type="Proteomes" id="UP000323067">
    <property type="component" value="Chromosome iv"/>
</dbReference>
<dbReference type="InterPro" id="IPR014014">
    <property type="entry name" value="RNA_helicase_DEAD_Q_motif"/>
</dbReference>
<dbReference type="SMART" id="SM00487">
    <property type="entry name" value="DEXDc"/>
    <property type="match status" value="1"/>
</dbReference>
<dbReference type="GO" id="GO:0016787">
    <property type="term" value="F:hydrolase activity"/>
    <property type="evidence" value="ECO:0007669"/>
    <property type="project" value="UniProtKB-KW"/>
</dbReference>
<feature type="compositionally biased region" description="Gly residues" evidence="10">
    <location>
        <begin position="1018"/>
        <end position="1030"/>
    </location>
</feature>
<dbReference type="Pfam" id="PF00270">
    <property type="entry name" value="DEAD"/>
    <property type="match status" value="1"/>
</dbReference>
<evidence type="ECO:0000259" key="12">
    <source>
        <dbReference type="PROSITE" id="PS51192"/>
    </source>
</evidence>
<dbReference type="GO" id="GO:0005739">
    <property type="term" value="C:mitochondrion"/>
    <property type="evidence" value="ECO:0007669"/>
    <property type="project" value="UniProtKB-ARBA"/>
</dbReference>
<dbReference type="Pfam" id="PF07992">
    <property type="entry name" value="Pyr_redox_2"/>
    <property type="match status" value="1"/>
</dbReference>
<evidence type="ECO:0000256" key="10">
    <source>
        <dbReference type="SAM" id="MobiDB-lite"/>
    </source>
</evidence>
<evidence type="ECO:0000256" key="2">
    <source>
        <dbReference type="ARBA" id="ARBA00012552"/>
    </source>
</evidence>
<evidence type="ECO:0000256" key="3">
    <source>
        <dbReference type="ARBA" id="ARBA00022741"/>
    </source>
</evidence>
<keyword evidence="11" id="KW-0472">Membrane</keyword>
<evidence type="ECO:0000256" key="5">
    <source>
        <dbReference type="ARBA" id="ARBA00022806"/>
    </source>
</evidence>
<feature type="domain" description="Helicase ATP-binding" evidence="12">
    <location>
        <begin position="653"/>
        <end position="828"/>
    </location>
</feature>
<dbReference type="VEuPathDB" id="FungiDB:CCM_09437"/>
<sequence>MASTSRAITAAARPGLQLHAGIAARAFSAAARTSSITSRCAARPSPSMRLAVTGRLAFRRPYSDEAPKPRPGKLRTTFRWIWRLTYLSVLGTLGYTAYVIYDDRNPGEQSVPDPSKKTLVILGTGWGSVALLKNLNTENYNVVVVSPRNYFLFTPLLPSCTTGLIEHRSIMEPVRAILRHKKGAANYYEAEATHVDTERKVITVVDNSEIKGPATPNEIPYDMLVVGVGAENATFGIPGVREHSCFLKEIGDAQRIRKKIMDCVETAALRGQSEEEMNRLMHMVVVGGGPTGVEFAGELQDFFEEDIKKLVPGISPRFKVTLIEALPNVLPSFSKQLIDYTENTLREEKIDIMTKTMVKNVTENTVEAEISKPDGTKERVQIPYGLLVWATGNAVRPIVKDMMSRIPAQKDSRRGLAVNEYLVVQGARDVWAVGDCAVAGYAPTAQVASQEGSFLARLFNNMAKTESLEGRIHDLSSKMNLKAGNAADDAREIELLEKQLRRIKDVKPFRYSHQGSLAYIGSEKAVADVSWWNGNLATGGSLTYLFWRSAYLSMCFSTRNRVLVILDWLKSKAFDFSTLPKFEKDFYKVNSDVENRSDAEVEAFRTKHQMTIAGSAVPKPVETFDEAGFPRYVMDEVKAQGFPAPTAIQSQGWPMALSGRDVVGIAETGSGKTLTYCLPAIVHINAQPLLAPGDGPIVLVLAPTRELAVQIQQEITKFGRSSRIRNTCVYGGVPKGPQTRDLARGVEVCIATPGRLIDMLEAGKTNLRRVTYLVLDEADRMLDMGFEPQIRKIIEQIRPDRQTLMWSATWPKEVRAMAADFLQDSIQVNIGSMELAANHRITQVVEVVTEMEKRDRMIKHLEKVMENKENKILIFVGTKRVADDITRFLRQDGWPALSIHGDKQQNERDWVLDQFKTNKSPIMVATDVASRGIDVRNITHVLNYDYPNNSEDYIHRIGRTGRAGATGTAITLFTTDNQKQARELVNVLQEAKQQIDPRLAEMARFGGGGGGRGYGGWGRGGRGGGGGRGGNNANNMPLRNNRW</sequence>
<dbReference type="GO" id="GO:0003676">
    <property type="term" value="F:nucleic acid binding"/>
    <property type="evidence" value="ECO:0007669"/>
    <property type="project" value="InterPro"/>
</dbReference>
<dbReference type="GO" id="GO:0005524">
    <property type="term" value="F:ATP binding"/>
    <property type="evidence" value="ECO:0007669"/>
    <property type="project" value="UniProtKB-KW"/>
</dbReference>
<evidence type="ECO:0000256" key="8">
    <source>
        <dbReference type="ARBA" id="ARBA00047984"/>
    </source>
</evidence>
<dbReference type="InterPro" id="IPR023753">
    <property type="entry name" value="FAD/NAD-binding_dom"/>
</dbReference>
<protein>
    <recommendedName>
        <fullName evidence="2">RNA helicase</fullName>
        <ecNumber evidence="2">3.6.4.13</ecNumber>
    </recommendedName>
</protein>
<dbReference type="InterPro" id="IPR036188">
    <property type="entry name" value="FAD/NAD-bd_sf"/>
</dbReference>
<dbReference type="PROSITE" id="PS51195">
    <property type="entry name" value="Q_MOTIF"/>
    <property type="match status" value="1"/>
</dbReference>
<comment type="subcellular location">
    <subcellularLocation>
        <location evidence="1">Nucleus</location>
    </subcellularLocation>
</comment>
<dbReference type="PRINTS" id="PR00368">
    <property type="entry name" value="FADPNR"/>
</dbReference>
<accession>A0A2H4S8E2</accession>
<keyword evidence="4" id="KW-0378">Hydrolase</keyword>
<dbReference type="EMBL" id="CP023322">
    <property type="protein sequence ID" value="ATY59379.1"/>
    <property type="molecule type" value="Genomic_DNA"/>
</dbReference>
<keyword evidence="7" id="KW-0539">Nucleus</keyword>
<keyword evidence="3" id="KW-0547">Nucleotide-binding</keyword>
<dbReference type="GO" id="GO:0016491">
    <property type="term" value="F:oxidoreductase activity"/>
    <property type="evidence" value="ECO:0007669"/>
    <property type="project" value="InterPro"/>
</dbReference>
<dbReference type="PROSITE" id="PS51194">
    <property type="entry name" value="HELICASE_CTER"/>
    <property type="match status" value="1"/>
</dbReference>
<keyword evidence="6" id="KW-0067">ATP-binding</keyword>
<name>A0A2H4S8E2_CORMI</name>
<dbReference type="VEuPathDB" id="FungiDB:A9K55_002345"/>
<dbReference type="Gene3D" id="3.50.50.100">
    <property type="match status" value="1"/>
</dbReference>
<reference evidence="15 16" key="1">
    <citation type="journal article" date="2017" name="BMC Genomics">
        <title>Chromosome level assembly and secondary metabolite potential of the parasitic fungus Cordyceps militaris.</title>
        <authorList>
            <person name="Kramer G.J."/>
            <person name="Nodwell J.R."/>
        </authorList>
    </citation>
    <scope>NUCLEOTIDE SEQUENCE [LARGE SCALE GENOMIC DNA]</scope>
    <source>
        <strain evidence="15 16">ATCC 34164</strain>
    </source>
</reference>
<dbReference type="CDD" id="cd18787">
    <property type="entry name" value="SF2_C_DEAD"/>
    <property type="match status" value="1"/>
</dbReference>
<evidence type="ECO:0000313" key="15">
    <source>
        <dbReference type="EMBL" id="ATY59379.1"/>
    </source>
</evidence>
<dbReference type="InterPro" id="IPR011545">
    <property type="entry name" value="DEAD/DEAH_box_helicase_dom"/>
</dbReference>
<evidence type="ECO:0000256" key="6">
    <source>
        <dbReference type="ARBA" id="ARBA00022840"/>
    </source>
</evidence>
<dbReference type="PROSITE" id="PS51192">
    <property type="entry name" value="HELICASE_ATP_BIND_1"/>
    <property type="match status" value="1"/>
</dbReference>
<dbReference type="InterPro" id="IPR027417">
    <property type="entry name" value="P-loop_NTPase"/>
</dbReference>
<feature type="compositionally biased region" description="Low complexity" evidence="10">
    <location>
        <begin position="1031"/>
        <end position="1043"/>
    </location>
</feature>
<dbReference type="GO" id="GO:0005634">
    <property type="term" value="C:nucleus"/>
    <property type="evidence" value="ECO:0007669"/>
    <property type="project" value="UniProtKB-SubCell"/>
</dbReference>
<dbReference type="FunFam" id="3.40.50.300:FF:000008">
    <property type="entry name" value="ATP-dependent RNA helicase RhlB"/>
    <property type="match status" value="1"/>
</dbReference>
<dbReference type="Pfam" id="PF22366">
    <property type="entry name" value="NDH2_C"/>
    <property type="match status" value="1"/>
</dbReference>
<comment type="catalytic activity">
    <reaction evidence="8">
        <text>ATP + H2O = ADP + phosphate + H(+)</text>
        <dbReference type="Rhea" id="RHEA:13065"/>
        <dbReference type="ChEBI" id="CHEBI:15377"/>
        <dbReference type="ChEBI" id="CHEBI:15378"/>
        <dbReference type="ChEBI" id="CHEBI:30616"/>
        <dbReference type="ChEBI" id="CHEBI:43474"/>
        <dbReference type="ChEBI" id="CHEBI:456216"/>
        <dbReference type="EC" id="3.6.4.13"/>
    </reaction>
</comment>
<keyword evidence="5" id="KW-0347">Helicase</keyword>
<evidence type="ECO:0000256" key="9">
    <source>
        <dbReference type="PROSITE-ProRule" id="PRU00552"/>
    </source>
</evidence>
<organism evidence="15 16">
    <name type="scientific">Cordyceps militaris</name>
    <name type="common">Caterpillar fungus</name>
    <name type="synonym">Clavaria militaris</name>
    <dbReference type="NCBI Taxonomy" id="73501"/>
    <lineage>
        <taxon>Eukaryota</taxon>
        <taxon>Fungi</taxon>
        <taxon>Dikarya</taxon>
        <taxon>Ascomycota</taxon>
        <taxon>Pezizomycotina</taxon>
        <taxon>Sordariomycetes</taxon>
        <taxon>Hypocreomycetidae</taxon>
        <taxon>Hypocreales</taxon>
        <taxon>Cordycipitaceae</taxon>
        <taxon>Cordyceps</taxon>
    </lineage>
</organism>
<evidence type="ECO:0000256" key="4">
    <source>
        <dbReference type="ARBA" id="ARBA00022801"/>
    </source>
</evidence>
<keyword evidence="11" id="KW-1133">Transmembrane helix</keyword>
<dbReference type="CDD" id="cd17966">
    <property type="entry name" value="DEADc_DDX5_DDX17"/>
    <property type="match status" value="1"/>
</dbReference>
<dbReference type="SUPFAM" id="SSF52540">
    <property type="entry name" value="P-loop containing nucleoside triphosphate hydrolases"/>
    <property type="match status" value="1"/>
</dbReference>
<dbReference type="VEuPathDB" id="FungiDB:CCM_05715"/>
<dbReference type="PANTHER" id="PTHR47958">
    <property type="entry name" value="ATP-DEPENDENT RNA HELICASE DBP3"/>
    <property type="match status" value="1"/>
</dbReference>
<dbReference type="InterPro" id="IPR001650">
    <property type="entry name" value="Helicase_C-like"/>
</dbReference>
<evidence type="ECO:0000256" key="1">
    <source>
        <dbReference type="ARBA" id="ARBA00004123"/>
    </source>
</evidence>
<gene>
    <name evidence="15" type="ORF">A9K55_002345</name>
</gene>
<keyword evidence="11" id="KW-0812">Transmembrane</keyword>
<dbReference type="Gene3D" id="3.40.50.300">
    <property type="entry name" value="P-loop containing nucleotide triphosphate hydrolases"/>
    <property type="match status" value="2"/>
</dbReference>
<dbReference type="Pfam" id="PF00271">
    <property type="entry name" value="Helicase_C"/>
    <property type="match status" value="1"/>
</dbReference>
<dbReference type="SUPFAM" id="SSF51905">
    <property type="entry name" value="FAD/NAD(P)-binding domain"/>
    <property type="match status" value="2"/>
</dbReference>
<dbReference type="FunFam" id="3.40.50.300:FF:000079">
    <property type="entry name" value="probable ATP-dependent RNA helicase DDX17"/>
    <property type="match status" value="1"/>
</dbReference>